<evidence type="ECO:0000259" key="5">
    <source>
        <dbReference type="Pfam" id="PF23215"/>
    </source>
</evidence>
<keyword evidence="2" id="KW-0158">Chromosome</keyword>
<comment type="subcellular location">
    <subcellularLocation>
        <location evidence="1">Chromosome</location>
    </subcellularLocation>
</comment>
<dbReference type="SUPFAM" id="SSF50978">
    <property type="entry name" value="WD40 repeat-like"/>
    <property type="match status" value="1"/>
</dbReference>
<proteinExistence type="predicted"/>
<dbReference type="AlphaFoldDB" id="A0AAV2RVQ2"/>
<feature type="non-terminal residue" evidence="6">
    <location>
        <position position="467"/>
    </location>
</feature>
<reference evidence="6 7" key="1">
    <citation type="submission" date="2024-05" db="EMBL/GenBank/DDBJ databases">
        <authorList>
            <person name="Wallberg A."/>
        </authorList>
    </citation>
    <scope>NUCLEOTIDE SEQUENCE [LARGE SCALE GENOMIC DNA]</scope>
</reference>
<sequence>MQTSRRSMGDGGPSIKKTKGAAAVDKKVPTRKIIYEQDPSYKFSETSVEKSTEPLAYYPANFLRTHSKNNDPADVQTQIWQCVFEPDPEDLGSYTDIVATCGGSSVCFIKTDTGEVILKYNRNTKSAAVVDNLYALVWSSVPLDDIGIKRINIVATAGGKSTVLLMHPEAGVCYAMFRTVPNKAAATVCSLLFHPKKATWLFCGHEDGHIQLWDVGTPRPKKYEVNPVHLITIPQVARDAYNLAFSQMNNLLIAGCDGGLHAWKMDMDKIEKKERLERMEFILPNSVKLGAVVDTITLLRDDILAIKCALHAKIYLIKLSTLVKEAKQKRSTGLEISVTEKMMVKLRWSETDNYYMNMGHDSKSCILVCGDDKGTLWVYDLLAYVTGSIQSPITDGPVLNKDVEPALMLEWPELQDDEVEKARKLRLDTYDIVVDNCSVSPGGRHIVAVTSNNMVCIWKRGVDEDDE</sequence>
<dbReference type="GO" id="GO:0006325">
    <property type="term" value="P:chromatin organization"/>
    <property type="evidence" value="ECO:0007669"/>
    <property type="project" value="TreeGrafter"/>
</dbReference>
<dbReference type="InterPro" id="IPR001680">
    <property type="entry name" value="WD40_rpt"/>
</dbReference>
<dbReference type="Gene3D" id="2.130.10.10">
    <property type="entry name" value="YVTN repeat-like/Quinoprotein amine dehydrogenase"/>
    <property type="match status" value="1"/>
</dbReference>
<protein>
    <recommendedName>
        <fullName evidence="5">Leucine-rich repeat and WD repeat-containing protein 1 WD domain-containing protein</fullName>
    </recommendedName>
</protein>
<dbReference type="InterPro" id="IPR015943">
    <property type="entry name" value="WD40/YVTN_repeat-like_dom_sf"/>
</dbReference>
<dbReference type="Pfam" id="PF23215">
    <property type="entry name" value="WD_LRWD1"/>
    <property type="match status" value="1"/>
</dbReference>
<evidence type="ECO:0000313" key="6">
    <source>
        <dbReference type="EMBL" id="CAL4147298.1"/>
    </source>
</evidence>
<dbReference type="GO" id="GO:0071169">
    <property type="term" value="P:establishment of protein localization to chromatin"/>
    <property type="evidence" value="ECO:0007669"/>
    <property type="project" value="TreeGrafter"/>
</dbReference>
<dbReference type="PANTHER" id="PTHR24370:SF10">
    <property type="entry name" value="LEUCINE-RICH REPEAT AND WD REPEAT-CONTAINING PROTEIN 1"/>
    <property type="match status" value="1"/>
</dbReference>
<evidence type="ECO:0000256" key="2">
    <source>
        <dbReference type="ARBA" id="ARBA00022454"/>
    </source>
</evidence>
<dbReference type="GO" id="GO:0005664">
    <property type="term" value="C:nuclear origin of replication recognition complex"/>
    <property type="evidence" value="ECO:0007669"/>
    <property type="project" value="TreeGrafter"/>
</dbReference>
<gene>
    <name evidence="6" type="ORF">MNOR_LOCUS30009</name>
</gene>
<keyword evidence="7" id="KW-1185">Reference proteome</keyword>
<evidence type="ECO:0000256" key="4">
    <source>
        <dbReference type="SAM" id="MobiDB-lite"/>
    </source>
</evidence>
<organism evidence="6 7">
    <name type="scientific">Meganyctiphanes norvegica</name>
    <name type="common">Northern krill</name>
    <name type="synonym">Thysanopoda norvegica</name>
    <dbReference type="NCBI Taxonomy" id="48144"/>
    <lineage>
        <taxon>Eukaryota</taxon>
        <taxon>Metazoa</taxon>
        <taxon>Ecdysozoa</taxon>
        <taxon>Arthropoda</taxon>
        <taxon>Crustacea</taxon>
        <taxon>Multicrustacea</taxon>
        <taxon>Malacostraca</taxon>
        <taxon>Eumalacostraca</taxon>
        <taxon>Eucarida</taxon>
        <taxon>Euphausiacea</taxon>
        <taxon>Euphausiidae</taxon>
        <taxon>Meganyctiphanes</taxon>
    </lineage>
</organism>
<dbReference type="InterPro" id="IPR052489">
    <property type="entry name" value="LRWD1"/>
</dbReference>
<evidence type="ECO:0000313" key="7">
    <source>
        <dbReference type="Proteomes" id="UP001497623"/>
    </source>
</evidence>
<evidence type="ECO:0000256" key="3">
    <source>
        <dbReference type="ARBA" id="ARBA00022614"/>
    </source>
</evidence>
<comment type="caution">
    <text evidence="6">The sequence shown here is derived from an EMBL/GenBank/DDBJ whole genome shotgun (WGS) entry which is preliminary data.</text>
</comment>
<dbReference type="EMBL" id="CAXKWB010035794">
    <property type="protein sequence ID" value="CAL4147298.1"/>
    <property type="molecule type" value="Genomic_DNA"/>
</dbReference>
<dbReference type="InterPro" id="IPR036322">
    <property type="entry name" value="WD40_repeat_dom_sf"/>
</dbReference>
<feature type="domain" description="Leucine-rich repeat and WD repeat-containing protein 1 WD" evidence="5">
    <location>
        <begin position="56"/>
        <end position="459"/>
    </location>
</feature>
<dbReference type="PANTHER" id="PTHR24370">
    <property type="entry name" value="OPTICIN"/>
    <property type="match status" value="1"/>
</dbReference>
<dbReference type="SMART" id="SM00320">
    <property type="entry name" value="WD40"/>
    <property type="match status" value="3"/>
</dbReference>
<name>A0AAV2RVQ2_MEGNR</name>
<dbReference type="InterPro" id="IPR056160">
    <property type="entry name" value="WD_LRWD1"/>
</dbReference>
<dbReference type="Proteomes" id="UP001497623">
    <property type="component" value="Unassembled WGS sequence"/>
</dbReference>
<feature type="region of interest" description="Disordered" evidence="4">
    <location>
        <begin position="1"/>
        <end position="25"/>
    </location>
</feature>
<keyword evidence="3" id="KW-0433">Leucine-rich repeat</keyword>
<evidence type="ECO:0000256" key="1">
    <source>
        <dbReference type="ARBA" id="ARBA00004286"/>
    </source>
</evidence>
<accession>A0AAV2RVQ2</accession>
<dbReference type="GO" id="GO:0003682">
    <property type="term" value="F:chromatin binding"/>
    <property type="evidence" value="ECO:0007669"/>
    <property type="project" value="TreeGrafter"/>
</dbReference>